<sequence>MSKTAKCPDPNCDPENPGLIIIPDDAVVGDILECQTCGAEVEIISVDPPQVVLLEEEK</sequence>
<dbReference type="EMBL" id="PEZI01000044">
    <property type="protein sequence ID" value="PIS14542.1"/>
    <property type="molecule type" value="Genomic_DNA"/>
</dbReference>
<dbReference type="AlphaFoldDB" id="A0A2H0WPF6"/>
<dbReference type="InterPro" id="IPR005906">
    <property type="entry name" value="LysW"/>
</dbReference>
<name>A0A2H0WPF6_9BACT</name>
<accession>A0A2H0WPF6</accession>
<comment type="caution">
    <text evidence="1">The sequence shown here is derived from an EMBL/GenBank/DDBJ whole genome shotgun (WGS) entry which is preliminary data.</text>
</comment>
<gene>
    <name evidence="1" type="ORF">COT64_02115</name>
</gene>
<dbReference type="Pfam" id="PF21344">
    <property type="entry name" value="Zn_ribbon_LysW"/>
    <property type="match status" value="1"/>
</dbReference>
<proteinExistence type="predicted"/>
<protein>
    <submittedName>
        <fullName evidence="1">Lysine biosynthesis protein LysW</fullName>
    </submittedName>
</protein>
<dbReference type="Gene3D" id="2.20.28.160">
    <property type="match status" value="1"/>
</dbReference>
<reference evidence="2" key="1">
    <citation type="submission" date="2017-09" db="EMBL/GenBank/DDBJ databases">
        <title>Depth-based differentiation of microbial function through sediment-hosted aquifers and enrichment of novel symbionts in the deep terrestrial subsurface.</title>
        <authorList>
            <person name="Probst A.J."/>
            <person name="Ladd B."/>
            <person name="Jarett J.K."/>
            <person name="Geller-Mcgrath D.E."/>
            <person name="Sieber C.M.K."/>
            <person name="Emerson J.B."/>
            <person name="Anantharaman K."/>
            <person name="Thomas B.C."/>
            <person name="Malmstrom R."/>
            <person name="Stieglmeier M."/>
            <person name="Klingl A."/>
            <person name="Woyke T."/>
            <person name="Ryan C.M."/>
            <person name="Banfield J.F."/>
        </authorList>
    </citation>
    <scope>NUCLEOTIDE SEQUENCE [LARGE SCALE GENOMIC DNA]</scope>
</reference>
<dbReference type="Proteomes" id="UP000230775">
    <property type="component" value="Unassembled WGS sequence"/>
</dbReference>
<organism evidence="1 2">
    <name type="scientific">Candidatus Shapirobacteria bacterium CG09_land_8_20_14_0_10_39_12</name>
    <dbReference type="NCBI Taxonomy" id="1974885"/>
    <lineage>
        <taxon>Bacteria</taxon>
        <taxon>Candidatus Shapironibacteriota</taxon>
    </lineage>
</organism>
<evidence type="ECO:0000313" key="2">
    <source>
        <dbReference type="Proteomes" id="UP000230775"/>
    </source>
</evidence>
<evidence type="ECO:0000313" key="1">
    <source>
        <dbReference type="EMBL" id="PIS14542.1"/>
    </source>
</evidence>